<reference evidence="2 3" key="1">
    <citation type="journal article" date="2014" name="Genome Announc.">
        <title>Draft Genome Sequence of Xylella fastidiosa Pear Leaf Scorch Strain in Taiwan.</title>
        <authorList>
            <person name="Su C.C."/>
            <person name="Deng W.L."/>
            <person name="Jan F.J."/>
            <person name="Chang C.J."/>
            <person name="Huang H."/>
            <person name="Chen J."/>
        </authorList>
    </citation>
    <scope>NUCLEOTIDE SEQUENCE [LARGE SCALE GENOMIC DNA]</scope>
    <source>
        <strain evidence="2 3">PLS229</strain>
    </source>
</reference>
<sequence length="76" mass="9257">MMLFIFRNRSDEKHQRQEERSNNEFKEKTFTVGLVHIPKITSQAMMTPYMPRFTLQSEYICTLFVIHTFNTHLRLF</sequence>
<proteinExistence type="predicted"/>
<organism evidence="2 3">
    <name type="scientific">Xylella taiwanensis</name>
    <dbReference type="NCBI Taxonomy" id="1444770"/>
    <lineage>
        <taxon>Bacteria</taxon>
        <taxon>Pseudomonadati</taxon>
        <taxon>Pseudomonadota</taxon>
        <taxon>Gammaproteobacteria</taxon>
        <taxon>Lysobacterales</taxon>
        <taxon>Lysobacteraceae</taxon>
        <taxon>Xylella</taxon>
    </lineage>
</organism>
<evidence type="ECO:0000313" key="3">
    <source>
        <dbReference type="Proteomes" id="UP000020406"/>
    </source>
</evidence>
<feature type="compositionally biased region" description="Basic and acidic residues" evidence="1">
    <location>
        <begin position="8"/>
        <end position="23"/>
    </location>
</feature>
<accession>Z9JMB0</accession>
<comment type="caution">
    <text evidence="2">The sequence shown here is derived from an EMBL/GenBank/DDBJ whole genome shotgun (WGS) entry which is preliminary data.</text>
</comment>
<evidence type="ECO:0000256" key="1">
    <source>
        <dbReference type="SAM" id="MobiDB-lite"/>
    </source>
</evidence>
<dbReference type="Proteomes" id="UP000020406">
    <property type="component" value="Unassembled WGS sequence"/>
</dbReference>
<feature type="region of interest" description="Disordered" evidence="1">
    <location>
        <begin position="1"/>
        <end position="23"/>
    </location>
</feature>
<dbReference type="EMBL" id="JDSQ01000004">
    <property type="protein sequence ID" value="EWS78912.1"/>
    <property type="molecule type" value="Genomic_DNA"/>
</dbReference>
<gene>
    <name evidence="2" type="ORF">AF72_02890</name>
</gene>
<dbReference type="AlphaFoldDB" id="Z9JMB0"/>
<evidence type="ECO:0000313" key="2">
    <source>
        <dbReference type="EMBL" id="EWS78912.1"/>
    </source>
</evidence>
<name>Z9JMB0_9GAMM</name>
<dbReference type="KEGG" id="xtw:AB672_09925"/>
<protein>
    <submittedName>
        <fullName evidence="2">Uncharacterized protein</fullName>
    </submittedName>
</protein>